<protein>
    <submittedName>
        <fullName evidence="1">Uncharacterized protein</fullName>
    </submittedName>
</protein>
<evidence type="ECO:0000313" key="2">
    <source>
        <dbReference type="Proteomes" id="UP000824162"/>
    </source>
</evidence>
<comment type="caution">
    <text evidence="1">The sequence shown here is derived from an EMBL/GenBank/DDBJ whole genome shotgun (WGS) entry which is preliminary data.</text>
</comment>
<accession>A0A9D1TN02</accession>
<reference evidence="1" key="1">
    <citation type="journal article" date="2021" name="PeerJ">
        <title>Extensive microbial diversity within the chicken gut microbiome revealed by metagenomics and culture.</title>
        <authorList>
            <person name="Gilroy R."/>
            <person name="Ravi A."/>
            <person name="Getino M."/>
            <person name="Pursley I."/>
            <person name="Horton D.L."/>
            <person name="Alikhan N.F."/>
            <person name="Baker D."/>
            <person name="Gharbi K."/>
            <person name="Hall N."/>
            <person name="Watson M."/>
            <person name="Adriaenssens E.M."/>
            <person name="Foster-Nyarko E."/>
            <person name="Jarju S."/>
            <person name="Secka A."/>
            <person name="Antonio M."/>
            <person name="Oren A."/>
            <person name="Chaudhuri R.R."/>
            <person name="La Ragione R."/>
            <person name="Hildebrand F."/>
            <person name="Pallen M.J."/>
        </authorList>
    </citation>
    <scope>NUCLEOTIDE SEQUENCE</scope>
    <source>
        <strain evidence="1">5790</strain>
    </source>
</reference>
<dbReference type="Proteomes" id="UP000824162">
    <property type="component" value="Unassembled WGS sequence"/>
</dbReference>
<organism evidence="1 2">
    <name type="scientific">Candidatus Monoglobus merdigallinarum</name>
    <dbReference type="NCBI Taxonomy" id="2838698"/>
    <lineage>
        <taxon>Bacteria</taxon>
        <taxon>Bacillati</taxon>
        <taxon>Bacillota</taxon>
        <taxon>Clostridia</taxon>
        <taxon>Monoglobales</taxon>
        <taxon>Monoglobaceae</taxon>
        <taxon>Monoglobus</taxon>
    </lineage>
</organism>
<dbReference type="EMBL" id="DXIJ01000119">
    <property type="protein sequence ID" value="HIV86283.1"/>
    <property type="molecule type" value="Genomic_DNA"/>
</dbReference>
<dbReference type="AlphaFoldDB" id="A0A9D1TN02"/>
<reference evidence="1" key="2">
    <citation type="submission" date="2021-04" db="EMBL/GenBank/DDBJ databases">
        <authorList>
            <person name="Gilroy R."/>
        </authorList>
    </citation>
    <scope>NUCLEOTIDE SEQUENCE</scope>
    <source>
        <strain evidence="1">5790</strain>
    </source>
</reference>
<evidence type="ECO:0000313" key="1">
    <source>
        <dbReference type="EMBL" id="HIV86283.1"/>
    </source>
</evidence>
<name>A0A9D1TN02_9FIRM</name>
<sequence length="675" mass="72677">MGIFPGSASDSYTVSNVSVTYKEIIWGEGQEPTPAPTPTELPDGKGVYKFKGNNTEVTNGNPWPNNDTLTFVDGVNPQIAQYFAEKEDPAIIDPDLVANYLNYVGGMAGDSSHPQITLNAPAGKYVVYYLGYNHGNNMTATVDGNTYTAGAGVNLAYRGDRTDVILKLYTIGIEMQSANSTITFDSTDQYLPDLYAIVVVGTGEFQAQETYVLNYEDFTTGRRDYADTSYTINPGVSESVAALFASASDSTKVDTRFTEHYVNYIGQANDNNTDPEGAARAPIGTLEQGLYTMYYLGKSSNQSITATISSPFLTEDESVVASLPGGSGVDFATKDGASDILQLYTFTFYVEQDMIGAELKLVNSNANNWIPDLYGVAITKTKTDFENIVTINQSEFVGGENGGTNRAAPYTFTAEADEHPFIKNLLGGSSDAAQTNSALVATYRDHIGQGNATTKSGLFLESGSYTVYYIAATNNQEEEVYATLSDADGTTNHIDNQQMSYLGILGKRSGSDGKANLTVYAYDFTLGENLNNGSLSFNSKDVNTWLPDLCSAVIVKTPGFGTGSTDKGQYVDGNSEAQGVIRFFQPYTSAKEADKYGFYFFVGDTGEIITGTLEGAADGVTEAGGFYGDINAIPQSQWGTTIYAKGFIEQSNEVFYGETFSDSVGTNPEQVTYPE</sequence>
<gene>
    <name evidence="1" type="ORF">H9900_05680</name>
</gene>
<proteinExistence type="predicted"/>